<keyword evidence="2" id="KW-0614">Plasmid</keyword>
<feature type="transmembrane region" description="Helical" evidence="1">
    <location>
        <begin position="21"/>
        <end position="39"/>
    </location>
</feature>
<evidence type="ECO:0000313" key="3">
    <source>
        <dbReference type="Proteomes" id="UP000682682"/>
    </source>
</evidence>
<protein>
    <submittedName>
        <fullName evidence="2">Uncharacterized protein</fullName>
    </submittedName>
</protein>
<evidence type="ECO:0000313" key="2">
    <source>
        <dbReference type="EMBL" id="QSX26136.1"/>
    </source>
</evidence>
<keyword evidence="1" id="KW-0812">Transmembrane</keyword>
<dbReference type="Proteomes" id="UP000682682">
    <property type="component" value="Plasmid pIncI"/>
</dbReference>
<evidence type="ECO:0000256" key="1">
    <source>
        <dbReference type="SAM" id="Phobius"/>
    </source>
</evidence>
<proteinExistence type="predicted"/>
<keyword evidence="1" id="KW-0472">Membrane</keyword>
<accession>A0A975AJK7</accession>
<reference evidence="2 3" key="1">
    <citation type="submission" date="2020-09" db="EMBL/GenBank/DDBJ databases">
        <title>Molecular Epidemiology of Escherichia coli producing NDM-5 in two Italian Hospitals in 2017-2019 surveillance period.</title>
        <authorList>
            <person name="Di Lella F.M."/>
            <person name="Bibbolino G."/>
            <person name="Oliva A."/>
            <person name="Lichtner M."/>
            <person name="Del Borgo C."/>
            <person name="Raponi G."/>
            <person name="Trancassini M."/>
            <person name="Arcari G."/>
            <person name="Antonelli G."/>
            <person name="Carattoli A."/>
        </authorList>
    </citation>
    <scope>NUCLEOTIDE SEQUENCE [LARGE SCALE GENOMIC DNA]</scope>
    <source>
        <strain evidence="2 3">LT-1</strain>
        <plasmid evidence="3">pIncI</plasmid>
    </source>
</reference>
<name>A0A975AJK7_ECOLX</name>
<dbReference type="EMBL" id="MW048885">
    <property type="protein sequence ID" value="QSX26136.1"/>
    <property type="molecule type" value="Genomic_DNA"/>
</dbReference>
<sequence length="75" mass="9178">MTCVKKIKSIFKSRFFCFRSFFWIKRSTFVLLTIIYLTTDQPNRIIFCFKTIKRSKKPLKNHFVDHSIVNRMILR</sequence>
<keyword evidence="1" id="KW-1133">Transmembrane helix</keyword>
<geneLocation type="plasmid" evidence="2 3">
    <name>pIncI</name>
</geneLocation>
<organism evidence="2 3">
    <name type="scientific">Escherichia coli</name>
    <dbReference type="NCBI Taxonomy" id="562"/>
    <lineage>
        <taxon>Bacteria</taxon>
        <taxon>Pseudomonadati</taxon>
        <taxon>Pseudomonadota</taxon>
        <taxon>Gammaproteobacteria</taxon>
        <taxon>Enterobacterales</taxon>
        <taxon>Enterobacteriaceae</taxon>
        <taxon>Escherichia</taxon>
    </lineage>
</organism>
<dbReference type="AlphaFoldDB" id="A0A975AJK7"/>
<gene>
    <name evidence="2" type="ORF">ID255_p0490</name>
</gene>